<dbReference type="Proteomes" id="UP000009168">
    <property type="component" value="Unassembled WGS sequence"/>
</dbReference>
<accession>I7M899</accession>
<dbReference type="EMBL" id="GG662666">
    <property type="protein sequence ID" value="EAR97443.3"/>
    <property type="molecule type" value="Genomic_DNA"/>
</dbReference>
<feature type="region of interest" description="Disordered" evidence="1">
    <location>
        <begin position="130"/>
        <end position="153"/>
    </location>
</feature>
<evidence type="ECO:0000313" key="2">
    <source>
        <dbReference type="EMBL" id="EAR97443.3"/>
    </source>
</evidence>
<reference evidence="3" key="1">
    <citation type="journal article" date="2006" name="PLoS Biol.">
        <title>Macronuclear genome sequence of the ciliate Tetrahymena thermophila, a model eukaryote.</title>
        <authorList>
            <person name="Eisen J.A."/>
            <person name="Coyne R.S."/>
            <person name="Wu M."/>
            <person name="Wu D."/>
            <person name="Thiagarajan M."/>
            <person name="Wortman J.R."/>
            <person name="Badger J.H."/>
            <person name="Ren Q."/>
            <person name="Amedeo P."/>
            <person name="Jones K.M."/>
            <person name="Tallon L.J."/>
            <person name="Delcher A.L."/>
            <person name="Salzberg S.L."/>
            <person name="Silva J.C."/>
            <person name="Haas B.J."/>
            <person name="Majoros W.H."/>
            <person name="Farzad M."/>
            <person name="Carlton J.M."/>
            <person name="Smith R.K. Jr."/>
            <person name="Garg J."/>
            <person name="Pearlman R.E."/>
            <person name="Karrer K.M."/>
            <person name="Sun L."/>
            <person name="Manning G."/>
            <person name="Elde N.C."/>
            <person name="Turkewitz A.P."/>
            <person name="Asai D.J."/>
            <person name="Wilkes D.E."/>
            <person name="Wang Y."/>
            <person name="Cai H."/>
            <person name="Collins K."/>
            <person name="Stewart B.A."/>
            <person name="Lee S.R."/>
            <person name="Wilamowska K."/>
            <person name="Weinberg Z."/>
            <person name="Ruzzo W.L."/>
            <person name="Wloga D."/>
            <person name="Gaertig J."/>
            <person name="Frankel J."/>
            <person name="Tsao C.-C."/>
            <person name="Gorovsky M.A."/>
            <person name="Keeling P.J."/>
            <person name="Waller R.F."/>
            <person name="Patron N.J."/>
            <person name="Cherry J.M."/>
            <person name="Stover N.A."/>
            <person name="Krieger C.J."/>
            <person name="del Toro C."/>
            <person name="Ryder H.F."/>
            <person name="Williamson S.C."/>
            <person name="Barbeau R.A."/>
            <person name="Hamilton E.P."/>
            <person name="Orias E."/>
        </authorList>
    </citation>
    <scope>NUCLEOTIDE SEQUENCE [LARGE SCALE GENOMIC DNA]</scope>
    <source>
        <strain evidence="3">SB210</strain>
    </source>
</reference>
<proteinExistence type="predicted"/>
<feature type="compositionally biased region" description="Low complexity" evidence="1">
    <location>
        <begin position="131"/>
        <end position="145"/>
    </location>
</feature>
<protein>
    <submittedName>
        <fullName evidence="2">Uncharacterized protein</fullName>
    </submittedName>
</protein>
<dbReference type="KEGG" id="tet:TTHERM_00340250"/>
<evidence type="ECO:0000256" key="1">
    <source>
        <dbReference type="SAM" id="MobiDB-lite"/>
    </source>
</evidence>
<keyword evidence="3" id="KW-1185">Reference proteome</keyword>
<dbReference type="InParanoid" id="I7M899"/>
<dbReference type="RefSeq" id="XP_001017688.3">
    <property type="nucleotide sequence ID" value="XM_001017688.3"/>
</dbReference>
<dbReference type="GeneID" id="7828091"/>
<dbReference type="AlphaFoldDB" id="I7M899"/>
<sequence length="311" mass="36731">MEPEFQLVNLDIPDYFNPQSLQDGNTQQNFNQAYNHNQFSSLLNQENPYYYDEYQTDGPLVYSYSLINNNPHHHFSTVFQMNTLQSTCESNTNQQHSYQSGESSALQKYNQSHDQFYGQSCDQPHAFQEHNQSQVSQQQQSQQKNVSKKPKRDYKKISSLLDAKIQIYLSKKIADANDENYLTIKNWYDSRKNVTNKLYQSIYQNQSGLSIICFPDHTFESISSNEDAQMIFCHFLQKTQAKKPSIFNQYIKNTSQEQLDLNINCFNKICGFNKRMVLELRDEKQEMEDQISYFIDNIYQKVYKKQKKSKI</sequence>
<organism evidence="2 3">
    <name type="scientific">Tetrahymena thermophila (strain SB210)</name>
    <dbReference type="NCBI Taxonomy" id="312017"/>
    <lineage>
        <taxon>Eukaryota</taxon>
        <taxon>Sar</taxon>
        <taxon>Alveolata</taxon>
        <taxon>Ciliophora</taxon>
        <taxon>Intramacronucleata</taxon>
        <taxon>Oligohymenophorea</taxon>
        <taxon>Hymenostomatida</taxon>
        <taxon>Tetrahymenina</taxon>
        <taxon>Tetrahymenidae</taxon>
        <taxon>Tetrahymena</taxon>
    </lineage>
</organism>
<name>I7M899_TETTS</name>
<gene>
    <name evidence="2" type="ORF">TTHERM_00340250</name>
</gene>
<dbReference type="HOGENOM" id="CLU_895697_0_0_1"/>
<evidence type="ECO:0000313" key="3">
    <source>
        <dbReference type="Proteomes" id="UP000009168"/>
    </source>
</evidence>